<reference evidence="3 4" key="1">
    <citation type="submission" date="2020-05" db="EMBL/GenBank/DDBJ databases">
        <title>Genome sequencing of Spirosoma sp. TS118.</title>
        <authorList>
            <person name="Lee J.-H."/>
            <person name="Jeong S."/>
            <person name="Zhao L."/>
            <person name="Jung J.-H."/>
            <person name="Kim M.-K."/>
            <person name="Lim S."/>
        </authorList>
    </citation>
    <scope>NUCLEOTIDE SEQUENCE [LARGE SCALE GENOMIC DNA]</scope>
    <source>
        <strain evidence="3 4">TS118</strain>
    </source>
</reference>
<dbReference type="EMBL" id="CP053435">
    <property type="protein sequence ID" value="QJW88315.1"/>
    <property type="molecule type" value="Genomic_DNA"/>
</dbReference>
<accession>A0A6M5Y3K2</accession>
<keyword evidence="3" id="KW-0808">Transferase</keyword>
<feature type="transmembrane region" description="Helical" evidence="1">
    <location>
        <begin position="109"/>
        <end position="130"/>
    </location>
</feature>
<feature type="domain" description="Signal transduction histidine kinase internal region" evidence="2">
    <location>
        <begin position="157"/>
        <end position="234"/>
    </location>
</feature>
<dbReference type="GO" id="GO:0000155">
    <property type="term" value="F:phosphorelay sensor kinase activity"/>
    <property type="evidence" value="ECO:0007669"/>
    <property type="project" value="InterPro"/>
</dbReference>
<evidence type="ECO:0000256" key="1">
    <source>
        <dbReference type="SAM" id="Phobius"/>
    </source>
</evidence>
<keyword evidence="4" id="KW-1185">Reference proteome</keyword>
<evidence type="ECO:0000259" key="2">
    <source>
        <dbReference type="Pfam" id="PF06580"/>
    </source>
</evidence>
<name>A0A6M5Y3K2_9BACT</name>
<keyword evidence="1" id="KW-0472">Membrane</keyword>
<proteinExistence type="predicted"/>
<dbReference type="AlphaFoldDB" id="A0A6M5Y3K2"/>
<dbReference type="PANTHER" id="PTHR34220">
    <property type="entry name" value="SENSOR HISTIDINE KINASE YPDA"/>
    <property type="match status" value="1"/>
</dbReference>
<dbReference type="RefSeq" id="WP_171738148.1">
    <property type="nucleotide sequence ID" value="NZ_CP053435.1"/>
</dbReference>
<sequence>MEPPNDKWLRWVGIPVVVLVANLFYLEDYHYNPKRYFGWSLFGMVYVAVVWEVVMRWLLYVRRQYAGIAQTRRRVFVTLAGYLLITAVHSLAFLYVIDILNTAFIPVSRGVYITGLLTGFVCTLFMGNVYEVRYYLQTYREAIQESEAVQKAGLQSQFDNLKNQVNPHFLFNALNSLSALISEDRQKAGLFLDELSSVYRYLLQAAQQPLVTLADEMAFLTAYRYLLDTRFGKALHWEVGVDDRYMDQWIPPLTLQTLVENALRHNLLLTEQPLTLHIAIREGKLIVCNSIQRKKTPVLAQQGGLTTLAARLSALGLARPLIEDDGQQFKVCLTLVRKEQLVFPSLVNKASAG</sequence>
<dbReference type="GO" id="GO:0016020">
    <property type="term" value="C:membrane"/>
    <property type="evidence" value="ECO:0007669"/>
    <property type="project" value="InterPro"/>
</dbReference>
<keyword evidence="3" id="KW-0418">Kinase</keyword>
<dbReference type="KEGG" id="stae:HNV11_02465"/>
<keyword evidence="1" id="KW-0812">Transmembrane</keyword>
<dbReference type="PANTHER" id="PTHR34220:SF7">
    <property type="entry name" value="SENSOR HISTIDINE KINASE YPDA"/>
    <property type="match status" value="1"/>
</dbReference>
<keyword evidence="1" id="KW-1133">Transmembrane helix</keyword>
<evidence type="ECO:0000313" key="4">
    <source>
        <dbReference type="Proteomes" id="UP000502756"/>
    </source>
</evidence>
<dbReference type="InterPro" id="IPR010559">
    <property type="entry name" value="Sig_transdc_His_kin_internal"/>
</dbReference>
<protein>
    <submittedName>
        <fullName evidence="3">Histidine kinase</fullName>
    </submittedName>
</protein>
<gene>
    <name evidence="3" type="ORF">HNV11_02465</name>
</gene>
<evidence type="ECO:0000313" key="3">
    <source>
        <dbReference type="EMBL" id="QJW88315.1"/>
    </source>
</evidence>
<feature type="transmembrane region" description="Helical" evidence="1">
    <location>
        <begin position="75"/>
        <end position="97"/>
    </location>
</feature>
<dbReference type="Pfam" id="PF06580">
    <property type="entry name" value="His_kinase"/>
    <property type="match status" value="1"/>
</dbReference>
<organism evidence="3 4">
    <name type="scientific">Spirosoma taeanense</name>
    <dbReference type="NCBI Taxonomy" id="2735870"/>
    <lineage>
        <taxon>Bacteria</taxon>
        <taxon>Pseudomonadati</taxon>
        <taxon>Bacteroidota</taxon>
        <taxon>Cytophagia</taxon>
        <taxon>Cytophagales</taxon>
        <taxon>Cytophagaceae</taxon>
        <taxon>Spirosoma</taxon>
    </lineage>
</organism>
<feature type="transmembrane region" description="Helical" evidence="1">
    <location>
        <begin position="37"/>
        <end position="54"/>
    </location>
</feature>
<dbReference type="InterPro" id="IPR050640">
    <property type="entry name" value="Bact_2-comp_sensor_kinase"/>
</dbReference>
<feature type="transmembrane region" description="Helical" evidence="1">
    <location>
        <begin position="7"/>
        <end position="25"/>
    </location>
</feature>
<dbReference type="Proteomes" id="UP000502756">
    <property type="component" value="Chromosome"/>
</dbReference>